<proteinExistence type="predicted"/>
<dbReference type="Proteomes" id="UP000297195">
    <property type="component" value="Segment"/>
</dbReference>
<sequence>MATVSGDTWHPDRHSPYMNAVEYFNYTNKDITLVDDFGCETELLGREERPFDVNDRGYIIIRVTRLVDPRRVRVTDNKATHEIDQIFLNELRNQIASRREKITEGLSGYNQCKLTVQFEIRLFPKGSTINYKSDLLGIVIKESEDYNTPTFVATPQGYIDNVMVKDLAELDSKDDGGVDKGVRTICSARLVDNHRRIGTLWTNMYGTATKVEPVIDEEQQEGLYLAGGHHLEIKKFLSIEELLDSKVLIAHGLFSTELECRKNSTGEYTASVITERDKTKKENRSLRDENTKLSNKVTVLEMDSKAEKINKAHSEYKHTRSYDSMKDYYDNNVLASGSRIIDKIILLIKSGISLLTAFKLIKAFI</sequence>
<reference evidence="2 3" key="1">
    <citation type="submission" date="2019-03" db="EMBL/GenBank/DDBJ databases">
        <authorList>
            <person name="Kim S.G."/>
            <person name="Park S.C."/>
        </authorList>
    </citation>
    <scope>NUCLEOTIDE SEQUENCE [LARGE SCALE GENOMIC DNA]</scope>
</reference>
<evidence type="ECO:0000313" key="2">
    <source>
        <dbReference type="EMBL" id="QBZ70644.1"/>
    </source>
</evidence>
<dbReference type="EMBL" id="MK689364">
    <property type="protein sequence ID" value="QBZ70644.1"/>
    <property type="molecule type" value="Genomic_DNA"/>
</dbReference>
<accession>A0A4D6DWF6</accession>
<name>A0A4D6DWF6_9CAUD</name>
<feature type="coiled-coil region" evidence="1">
    <location>
        <begin position="276"/>
        <end position="303"/>
    </location>
</feature>
<protein>
    <submittedName>
        <fullName evidence="2">Uncharacterized protein</fullName>
    </submittedName>
</protein>
<organism evidence="2 3">
    <name type="scientific">Edwardsiella phage pEt-SU</name>
    <dbReference type="NCBI Taxonomy" id="2562142"/>
    <lineage>
        <taxon>Viruses</taxon>
        <taxon>Duplodnaviria</taxon>
        <taxon>Heunggongvirae</taxon>
        <taxon>Uroviricota</taxon>
        <taxon>Caudoviricetes</taxon>
        <taxon>Chimalliviridae</taxon>
        <taxon>Petsuvirus</taxon>
        <taxon>Petsuvirus pEtSU</taxon>
    </lineage>
</organism>
<keyword evidence="3" id="KW-1185">Reference proteome</keyword>
<keyword evidence="1" id="KW-0175">Coiled coil</keyword>
<gene>
    <name evidence="2" type="ORF">pETSU_063</name>
</gene>
<evidence type="ECO:0000313" key="3">
    <source>
        <dbReference type="Proteomes" id="UP000297195"/>
    </source>
</evidence>
<evidence type="ECO:0000256" key="1">
    <source>
        <dbReference type="SAM" id="Coils"/>
    </source>
</evidence>